<dbReference type="SUPFAM" id="SSF69318">
    <property type="entry name" value="Integrin alpha N-terminal domain"/>
    <property type="match status" value="1"/>
</dbReference>
<accession>A0A660S8V1</accession>
<name>A0A660S8V1_UNCT6</name>
<sequence>VQIDTTTIQSSITIGDVDGDDTMDIVLASPGGKLHAINYRGKDVVNFPMSLGDSCYSTPVLADIDGDRDMEILTGDEGKQLIAFDLSVLYDSNRVASPFQHKNVEHNAVYKFNLSDEQVGDNVPIVKENSFYLYPNPVVLNNFKIRFTLNHPAKVTYRIFDASKNVRINKTLNIDETGFPFEIPVDVSALGNDLYIVQIETGYNGKTEKYYKKLLIAK</sequence>
<keyword evidence="1" id="KW-0732">Signal</keyword>
<evidence type="ECO:0000256" key="1">
    <source>
        <dbReference type="ARBA" id="ARBA00022729"/>
    </source>
</evidence>
<dbReference type="Pfam" id="PF13517">
    <property type="entry name" value="FG-GAP_3"/>
    <property type="match status" value="1"/>
</dbReference>
<dbReference type="Proteomes" id="UP000282321">
    <property type="component" value="Unassembled WGS sequence"/>
</dbReference>
<dbReference type="InterPro" id="IPR013517">
    <property type="entry name" value="FG-GAP"/>
</dbReference>
<evidence type="ECO:0000313" key="3">
    <source>
        <dbReference type="Proteomes" id="UP000282321"/>
    </source>
</evidence>
<evidence type="ECO:0008006" key="4">
    <source>
        <dbReference type="Google" id="ProtNLM"/>
    </source>
</evidence>
<dbReference type="InterPro" id="IPR028994">
    <property type="entry name" value="Integrin_alpha_N"/>
</dbReference>
<dbReference type="AlphaFoldDB" id="A0A660S8V1"/>
<dbReference type="EMBL" id="QNBC01000035">
    <property type="protein sequence ID" value="RKX66696.1"/>
    <property type="molecule type" value="Genomic_DNA"/>
</dbReference>
<organism evidence="2 3">
    <name type="scientific">candidate division TA06 bacterium</name>
    <dbReference type="NCBI Taxonomy" id="2250710"/>
    <lineage>
        <taxon>Bacteria</taxon>
        <taxon>Bacteria division TA06</taxon>
    </lineage>
</organism>
<proteinExistence type="predicted"/>
<feature type="non-terminal residue" evidence="2">
    <location>
        <position position="1"/>
    </location>
</feature>
<comment type="caution">
    <text evidence="2">The sequence shown here is derived from an EMBL/GenBank/DDBJ whole genome shotgun (WGS) entry which is preliminary data.</text>
</comment>
<reference evidence="2 3" key="1">
    <citation type="submission" date="2018-06" db="EMBL/GenBank/DDBJ databases">
        <title>Extensive metabolic versatility and redundancy in microbially diverse, dynamic hydrothermal sediments.</title>
        <authorList>
            <person name="Dombrowski N."/>
            <person name="Teske A."/>
            <person name="Baker B.J."/>
        </authorList>
    </citation>
    <scope>NUCLEOTIDE SEQUENCE [LARGE SCALE GENOMIC DNA]</scope>
    <source>
        <strain evidence="2">B35_G9</strain>
    </source>
</reference>
<gene>
    <name evidence="2" type="ORF">DRP44_03605</name>
</gene>
<evidence type="ECO:0000313" key="2">
    <source>
        <dbReference type="EMBL" id="RKX66696.1"/>
    </source>
</evidence>
<protein>
    <recommendedName>
        <fullName evidence="4">Secretion system C-terminal sorting domain-containing protein</fullName>
    </recommendedName>
</protein>